<evidence type="ECO:0000256" key="1">
    <source>
        <dbReference type="ARBA" id="ARBA00022734"/>
    </source>
</evidence>
<gene>
    <name evidence="5" type="ORF">HNR59_003359</name>
</gene>
<dbReference type="AlphaFoldDB" id="A0A7W9VX24"/>
<sequence length="282" mass="30957">MLRAVKHCSLTAFALLSWLGTAQATLYPAETKNLRPDSARSLCMDLSGDAKLAKCNGSNAQKITLERRENGERRMRVGSQCLEGNREGEALFLAPCRNVVTQTWTYNNTGRIKNGNGLCVDVEQNRKTAGTPVITYRCNGTINQRWARYDLPKPETPAGAGGSAILRPAHARDKCLDATAQGELILWTCHHGRNQQFVFRDNQKTMIRVNAGCLTAIRQDGPVYIKSCAGGARQMWTVEKSGRIVNASGACLDVRMAANANGTPVLSYKCTGQPNQRFLVIR</sequence>
<feature type="chain" id="PRO_5031256160" description="Ricin B lectin domain-containing protein" evidence="3">
    <location>
        <begin position="25"/>
        <end position="282"/>
    </location>
</feature>
<dbReference type="PROSITE" id="PS50231">
    <property type="entry name" value="RICIN_B_LECTIN"/>
    <property type="match status" value="2"/>
</dbReference>
<dbReference type="Proteomes" id="UP000533306">
    <property type="component" value="Unassembled WGS sequence"/>
</dbReference>
<accession>A0A7W9VX24</accession>
<protein>
    <recommendedName>
        <fullName evidence="4">Ricin B lectin domain-containing protein</fullName>
    </recommendedName>
</protein>
<dbReference type="PANTHER" id="PTHR11675">
    <property type="entry name" value="N-ACETYLGALACTOSAMINYLTRANSFERASE"/>
    <property type="match status" value="1"/>
</dbReference>
<evidence type="ECO:0000313" key="5">
    <source>
        <dbReference type="EMBL" id="MBB6013965.1"/>
    </source>
</evidence>
<dbReference type="GO" id="GO:0006493">
    <property type="term" value="P:protein O-linked glycosylation"/>
    <property type="evidence" value="ECO:0007669"/>
    <property type="project" value="TreeGrafter"/>
</dbReference>
<keyword evidence="6" id="KW-1185">Reference proteome</keyword>
<keyword evidence="1" id="KW-0430">Lectin</keyword>
<evidence type="ECO:0000313" key="6">
    <source>
        <dbReference type="Proteomes" id="UP000533306"/>
    </source>
</evidence>
<dbReference type="RefSeq" id="WP_183832151.1">
    <property type="nucleotide sequence ID" value="NZ_JACHEU010000003.1"/>
</dbReference>
<organism evidence="5 6">
    <name type="scientific">Aquamicrobium lusatiense</name>
    <dbReference type="NCBI Taxonomy" id="89772"/>
    <lineage>
        <taxon>Bacteria</taxon>
        <taxon>Pseudomonadati</taxon>
        <taxon>Pseudomonadota</taxon>
        <taxon>Alphaproteobacteria</taxon>
        <taxon>Hyphomicrobiales</taxon>
        <taxon>Phyllobacteriaceae</taxon>
        <taxon>Aquamicrobium</taxon>
    </lineage>
</organism>
<feature type="signal peptide" evidence="3">
    <location>
        <begin position="1"/>
        <end position="24"/>
    </location>
</feature>
<keyword evidence="3" id="KW-0732">Signal</keyword>
<reference evidence="5 6" key="1">
    <citation type="submission" date="2020-08" db="EMBL/GenBank/DDBJ databases">
        <title>Genomic Encyclopedia of Type Strains, Phase IV (KMG-IV): sequencing the most valuable type-strain genomes for metagenomic binning, comparative biology and taxonomic classification.</title>
        <authorList>
            <person name="Goeker M."/>
        </authorList>
    </citation>
    <scope>NUCLEOTIDE SEQUENCE [LARGE SCALE GENOMIC DNA]</scope>
    <source>
        <strain evidence="5 6">DSM 11099</strain>
    </source>
</reference>
<dbReference type="Pfam" id="PF00652">
    <property type="entry name" value="Ricin_B_lectin"/>
    <property type="match status" value="2"/>
</dbReference>
<comment type="caution">
    <text evidence="5">The sequence shown here is derived from an EMBL/GenBank/DDBJ whole genome shotgun (WGS) entry which is preliminary data.</text>
</comment>
<dbReference type="CDD" id="cd00161">
    <property type="entry name" value="beta-trefoil_Ricin-like"/>
    <property type="match status" value="2"/>
</dbReference>
<dbReference type="GO" id="GO:0004653">
    <property type="term" value="F:polypeptide N-acetylgalactosaminyltransferase activity"/>
    <property type="evidence" value="ECO:0007669"/>
    <property type="project" value="TreeGrafter"/>
</dbReference>
<evidence type="ECO:0000256" key="3">
    <source>
        <dbReference type="SAM" id="SignalP"/>
    </source>
</evidence>
<feature type="domain" description="Ricin B lectin" evidence="4">
    <location>
        <begin position="27"/>
        <end position="149"/>
    </location>
</feature>
<keyword evidence="2" id="KW-1015">Disulfide bond</keyword>
<proteinExistence type="predicted"/>
<dbReference type="SMART" id="SM00458">
    <property type="entry name" value="RICIN"/>
    <property type="match status" value="2"/>
</dbReference>
<dbReference type="Gene3D" id="2.80.10.50">
    <property type="match status" value="3"/>
</dbReference>
<dbReference type="InterPro" id="IPR035992">
    <property type="entry name" value="Ricin_B-like_lectins"/>
</dbReference>
<evidence type="ECO:0000259" key="4">
    <source>
        <dbReference type="SMART" id="SM00458"/>
    </source>
</evidence>
<dbReference type="GO" id="GO:0030246">
    <property type="term" value="F:carbohydrate binding"/>
    <property type="evidence" value="ECO:0007669"/>
    <property type="project" value="UniProtKB-KW"/>
</dbReference>
<evidence type="ECO:0000256" key="2">
    <source>
        <dbReference type="ARBA" id="ARBA00023157"/>
    </source>
</evidence>
<dbReference type="EMBL" id="JACHEU010000003">
    <property type="protein sequence ID" value="MBB6013965.1"/>
    <property type="molecule type" value="Genomic_DNA"/>
</dbReference>
<feature type="domain" description="Ricin B lectin" evidence="4">
    <location>
        <begin position="163"/>
        <end position="281"/>
    </location>
</feature>
<dbReference type="PANTHER" id="PTHR11675:SF126">
    <property type="entry name" value="RICIN B LECTIN DOMAIN-CONTAINING PROTEIN"/>
    <property type="match status" value="1"/>
</dbReference>
<name>A0A7W9VX24_9HYPH</name>
<dbReference type="SUPFAM" id="SSF50370">
    <property type="entry name" value="Ricin B-like lectins"/>
    <property type="match status" value="2"/>
</dbReference>
<dbReference type="InterPro" id="IPR000772">
    <property type="entry name" value="Ricin_B_lectin"/>
</dbReference>